<sequence length="39" mass="4532">SGTDSDANVVIFGFTNLPPTSYWPALYKEFFFRQIFEIL</sequence>
<feature type="non-terminal residue" evidence="1">
    <location>
        <position position="1"/>
    </location>
</feature>
<keyword evidence="2" id="KW-1185">Reference proteome</keyword>
<evidence type="ECO:0000313" key="1">
    <source>
        <dbReference type="EMBL" id="CAG8780591.1"/>
    </source>
</evidence>
<evidence type="ECO:0000313" key="2">
    <source>
        <dbReference type="Proteomes" id="UP000789396"/>
    </source>
</evidence>
<organism evidence="1 2">
    <name type="scientific">Racocetra fulgida</name>
    <dbReference type="NCBI Taxonomy" id="60492"/>
    <lineage>
        <taxon>Eukaryota</taxon>
        <taxon>Fungi</taxon>
        <taxon>Fungi incertae sedis</taxon>
        <taxon>Mucoromycota</taxon>
        <taxon>Glomeromycotina</taxon>
        <taxon>Glomeromycetes</taxon>
        <taxon>Diversisporales</taxon>
        <taxon>Gigasporaceae</taxon>
        <taxon>Racocetra</taxon>
    </lineage>
</organism>
<dbReference type="EMBL" id="CAJVPZ010052491">
    <property type="protein sequence ID" value="CAG8780591.1"/>
    <property type="molecule type" value="Genomic_DNA"/>
</dbReference>
<name>A0A9N9P1A9_9GLOM</name>
<dbReference type="Proteomes" id="UP000789396">
    <property type="component" value="Unassembled WGS sequence"/>
</dbReference>
<dbReference type="AlphaFoldDB" id="A0A9N9P1A9"/>
<accession>A0A9N9P1A9</accession>
<comment type="caution">
    <text evidence="1">The sequence shown here is derived from an EMBL/GenBank/DDBJ whole genome shotgun (WGS) entry which is preliminary data.</text>
</comment>
<gene>
    <name evidence="1" type="ORF">RFULGI_LOCUS15783</name>
</gene>
<reference evidence="1" key="1">
    <citation type="submission" date="2021-06" db="EMBL/GenBank/DDBJ databases">
        <authorList>
            <person name="Kallberg Y."/>
            <person name="Tangrot J."/>
            <person name="Rosling A."/>
        </authorList>
    </citation>
    <scope>NUCLEOTIDE SEQUENCE</scope>
    <source>
        <strain evidence="1">IN212</strain>
    </source>
</reference>
<proteinExistence type="predicted"/>
<protein>
    <submittedName>
        <fullName evidence="1">15094_t:CDS:1</fullName>
    </submittedName>
</protein>